<organism evidence="2 3">
    <name type="scientific">Rotaria magnacalcarata</name>
    <dbReference type="NCBI Taxonomy" id="392030"/>
    <lineage>
        <taxon>Eukaryota</taxon>
        <taxon>Metazoa</taxon>
        <taxon>Spiralia</taxon>
        <taxon>Gnathifera</taxon>
        <taxon>Rotifera</taxon>
        <taxon>Eurotatoria</taxon>
        <taxon>Bdelloidea</taxon>
        <taxon>Philodinida</taxon>
        <taxon>Philodinidae</taxon>
        <taxon>Rotaria</taxon>
    </lineage>
</organism>
<comment type="caution">
    <text evidence="2">The sequence shown here is derived from an EMBL/GenBank/DDBJ whole genome shotgun (WGS) entry which is preliminary data.</text>
</comment>
<dbReference type="PROSITE" id="PS50181">
    <property type="entry name" value="FBOX"/>
    <property type="match status" value="1"/>
</dbReference>
<dbReference type="InterPro" id="IPR036047">
    <property type="entry name" value="F-box-like_dom_sf"/>
</dbReference>
<dbReference type="Pfam" id="PF14299">
    <property type="entry name" value="PP2"/>
    <property type="match status" value="1"/>
</dbReference>
<evidence type="ECO:0000313" key="3">
    <source>
        <dbReference type="Proteomes" id="UP000663855"/>
    </source>
</evidence>
<accession>A0A814QR61</accession>
<name>A0A814QR61_9BILA</name>
<evidence type="ECO:0000313" key="2">
    <source>
        <dbReference type="EMBL" id="CAF1123166.1"/>
    </source>
</evidence>
<protein>
    <recommendedName>
        <fullName evidence="1">F-box domain-containing protein</fullName>
    </recommendedName>
</protein>
<dbReference type="SUPFAM" id="SSF81383">
    <property type="entry name" value="F-box domain"/>
    <property type="match status" value="1"/>
</dbReference>
<dbReference type="InterPro" id="IPR001810">
    <property type="entry name" value="F-box_dom"/>
</dbReference>
<sequence>MLTTNDTDKMSLQSSIDSSSDEMCWFICLPYEIFEMILNFLNRKDINLLSQTCSKFYTLLNDDKFWNYLIYRDFPKSIAQFYTIDLFQKPEIVETHNEIRQSDFLHRRQNDQIDILAINSATHYDDEVINERHAKMYVSKDNFVNNVEFFQFKQFNKSLQIPFNKIIYFYLIDRKRCAATNMNIAHLDRYNVVEELHSDSLIGRIIHLCSKRSLDISGRFEHRIMPGKYEVSWRMKADVCGIHIWGITEFIVVPQYGKLLNYRIHEDDFYNLILQHQDCWWIIKMGQTIIYEPSTVLVAIRNWDNHERKYGLLCDCIELTLVA</sequence>
<dbReference type="Pfam" id="PF00646">
    <property type="entry name" value="F-box"/>
    <property type="match status" value="1"/>
</dbReference>
<dbReference type="SMART" id="SM00256">
    <property type="entry name" value="FBOX"/>
    <property type="match status" value="1"/>
</dbReference>
<proteinExistence type="predicted"/>
<dbReference type="EMBL" id="CAJNOV010002949">
    <property type="protein sequence ID" value="CAF1123166.1"/>
    <property type="molecule type" value="Genomic_DNA"/>
</dbReference>
<gene>
    <name evidence="2" type="ORF">CJN711_LOCUS8177</name>
</gene>
<evidence type="ECO:0000259" key="1">
    <source>
        <dbReference type="PROSITE" id="PS50181"/>
    </source>
</evidence>
<reference evidence="2" key="1">
    <citation type="submission" date="2021-02" db="EMBL/GenBank/DDBJ databases">
        <authorList>
            <person name="Nowell W R."/>
        </authorList>
    </citation>
    <scope>NUCLEOTIDE SEQUENCE</scope>
</reference>
<feature type="domain" description="F-box" evidence="1">
    <location>
        <begin position="23"/>
        <end position="69"/>
    </location>
</feature>
<dbReference type="InterPro" id="IPR025886">
    <property type="entry name" value="PP2-like"/>
</dbReference>
<dbReference type="Gene3D" id="1.20.1280.50">
    <property type="match status" value="1"/>
</dbReference>
<dbReference type="Proteomes" id="UP000663855">
    <property type="component" value="Unassembled WGS sequence"/>
</dbReference>
<dbReference type="AlphaFoldDB" id="A0A814QR61"/>